<evidence type="ECO:0000256" key="3">
    <source>
        <dbReference type="ARBA" id="ARBA00023163"/>
    </source>
</evidence>
<protein>
    <submittedName>
        <fullName evidence="7">TetR/AcrR family transcriptional regulator</fullName>
    </submittedName>
</protein>
<evidence type="ECO:0000259" key="6">
    <source>
        <dbReference type="PROSITE" id="PS50977"/>
    </source>
</evidence>
<feature type="chain" id="PRO_5039169488" evidence="5">
    <location>
        <begin position="20"/>
        <end position="198"/>
    </location>
</feature>
<dbReference type="Pfam" id="PF13305">
    <property type="entry name" value="TetR_C_33"/>
    <property type="match status" value="1"/>
</dbReference>
<feature type="domain" description="HTH tetR-type" evidence="6">
    <location>
        <begin position="5"/>
        <end position="65"/>
    </location>
</feature>
<evidence type="ECO:0000313" key="8">
    <source>
        <dbReference type="Proteomes" id="UP000306145"/>
    </source>
</evidence>
<dbReference type="PANTHER" id="PTHR30055">
    <property type="entry name" value="HTH-TYPE TRANSCRIPTIONAL REGULATOR RUTR"/>
    <property type="match status" value="1"/>
</dbReference>
<dbReference type="GO" id="GO:0003700">
    <property type="term" value="F:DNA-binding transcription factor activity"/>
    <property type="evidence" value="ECO:0007669"/>
    <property type="project" value="TreeGrafter"/>
</dbReference>
<proteinExistence type="predicted"/>
<dbReference type="PANTHER" id="PTHR30055:SF239">
    <property type="entry name" value="TRANSCRIPTIONAL REGULATORY PROTEIN"/>
    <property type="match status" value="1"/>
</dbReference>
<evidence type="ECO:0000313" key="7">
    <source>
        <dbReference type="EMBL" id="TNH27233.1"/>
    </source>
</evidence>
<dbReference type="Proteomes" id="UP000306145">
    <property type="component" value="Unassembled WGS sequence"/>
</dbReference>
<keyword evidence="5" id="KW-0732">Signal</keyword>
<dbReference type="InterPro" id="IPR001647">
    <property type="entry name" value="HTH_TetR"/>
</dbReference>
<dbReference type="InterPro" id="IPR025996">
    <property type="entry name" value="MT1864/Rv1816-like_C"/>
</dbReference>
<dbReference type="GO" id="GO:0000976">
    <property type="term" value="F:transcription cis-regulatory region binding"/>
    <property type="evidence" value="ECO:0007669"/>
    <property type="project" value="TreeGrafter"/>
</dbReference>
<dbReference type="SUPFAM" id="SSF46689">
    <property type="entry name" value="Homeodomain-like"/>
    <property type="match status" value="1"/>
</dbReference>
<evidence type="ECO:0000256" key="2">
    <source>
        <dbReference type="ARBA" id="ARBA00023125"/>
    </source>
</evidence>
<dbReference type="Pfam" id="PF00440">
    <property type="entry name" value="TetR_N"/>
    <property type="match status" value="1"/>
</dbReference>
<comment type="caution">
    <text evidence="7">The sequence shown here is derived from an EMBL/GenBank/DDBJ whole genome shotgun (WGS) entry which is preliminary data.</text>
</comment>
<name>A0A5C4QNI3_9ACTN</name>
<organism evidence="7 8">
    <name type="scientific">Micromonospora orduensis</name>
    <dbReference type="NCBI Taxonomy" id="1420891"/>
    <lineage>
        <taxon>Bacteria</taxon>
        <taxon>Bacillati</taxon>
        <taxon>Actinomycetota</taxon>
        <taxon>Actinomycetes</taxon>
        <taxon>Micromonosporales</taxon>
        <taxon>Micromonosporaceae</taxon>
        <taxon>Micromonospora</taxon>
    </lineage>
</organism>
<evidence type="ECO:0000256" key="5">
    <source>
        <dbReference type="SAM" id="SignalP"/>
    </source>
</evidence>
<dbReference type="InterPro" id="IPR050109">
    <property type="entry name" value="HTH-type_TetR-like_transc_reg"/>
</dbReference>
<dbReference type="RefSeq" id="WP_139585667.1">
    <property type="nucleotide sequence ID" value="NZ_VDFY01000173.1"/>
</dbReference>
<feature type="signal peptide" evidence="5">
    <location>
        <begin position="1"/>
        <end position="19"/>
    </location>
</feature>
<dbReference type="OrthoDB" id="71867at2"/>
<dbReference type="PROSITE" id="PS50977">
    <property type="entry name" value="HTH_TETR_2"/>
    <property type="match status" value="1"/>
</dbReference>
<keyword evidence="3" id="KW-0804">Transcription</keyword>
<dbReference type="InterPro" id="IPR009057">
    <property type="entry name" value="Homeodomain-like_sf"/>
</dbReference>
<evidence type="ECO:0000256" key="1">
    <source>
        <dbReference type="ARBA" id="ARBA00023015"/>
    </source>
</evidence>
<feature type="DNA-binding region" description="H-T-H motif" evidence="4">
    <location>
        <begin position="28"/>
        <end position="47"/>
    </location>
</feature>
<gene>
    <name evidence="7" type="ORF">FHG89_18635</name>
</gene>
<keyword evidence="2 4" id="KW-0238">DNA-binding</keyword>
<dbReference type="Gene3D" id="1.10.357.10">
    <property type="entry name" value="Tetracycline Repressor, domain 2"/>
    <property type="match status" value="1"/>
</dbReference>
<evidence type="ECO:0000256" key="4">
    <source>
        <dbReference type="PROSITE-ProRule" id="PRU00335"/>
    </source>
</evidence>
<keyword evidence="1" id="KW-0805">Transcription regulation</keyword>
<accession>A0A5C4QNI3</accession>
<keyword evidence="8" id="KW-1185">Reference proteome</keyword>
<dbReference type="InterPro" id="IPR036271">
    <property type="entry name" value="Tet_transcr_reg_TetR-rel_C_sf"/>
</dbReference>
<dbReference type="EMBL" id="VDFY01000173">
    <property type="protein sequence ID" value="TNH27233.1"/>
    <property type="molecule type" value="Genomic_DNA"/>
</dbReference>
<dbReference type="AlphaFoldDB" id="A0A5C4QNI3"/>
<sequence length="198" mass="20681">MPRAGLAPAAVVAAGAALADEVGFANLSMGLVAERVGVRTPSLYKHVDSLEALRRGISIQARRELGDTLVRATVGRSGPDAVRAFADAYRRWVLDHPGRYAATVRAPDLDDEEDRRAGDEALRILLDVLAGFGSPGADAIDAARALRSALHGFASLESAGGFGLPRDVDRSYRFLVETLINGLGAGGSDDSARAGDTA</sequence>
<dbReference type="SUPFAM" id="SSF48498">
    <property type="entry name" value="Tetracyclin repressor-like, C-terminal domain"/>
    <property type="match status" value="1"/>
</dbReference>
<reference evidence="7 8" key="1">
    <citation type="submission" date="2019-06" db="EMBL/GenBank/DDBJ databases">
        <title>Micromonospora ordensis sp. nov., isolated from deep marine sediment.</title>
        <authorList>
            <person name="Veyisoglu A."/>
            <person name="Carro L."/>
            <person name="Klenk H.-P."/>
            <person name="Sahin N."/>
        </authorList>
    </citation>
    <scope>NUCLEOTIDE SEQUENCE [LARGE SCALE GENOMIC DNA]</scope>
    <source>
        <strain evidence="7 8">S2509</strain>
    </source>
</reference>
<dbReference type="Gene3D" id="1.10.10.60">
    <property type="entry name" value="Homeodomain-like"/>
    <property type="match status" value="1"/>
</dbReference>